<sequence>MAPAFQDDKAPICIPFILEQLQAHQEAHRKAAQLQRPSSSVQPPQDGVAARPLPPLMIGLNGMQGVGKTTLVAALAGALEARGVRTLVCSVDDFYLTHGDQRALAEAHPDNALVQHRGEPGTHDVALAVSVVDALAQGLPTHIPHYDKAAFNGQGDRQPPSTWTPVNQPSSSSPSPSPSPSQPDQPPPSSPVQVVILEGWCVGFRALPSSAVTARWHAPSRTLRNHALEHLLFINERLRAYDALTDRLGAFVHVDSEDVEYVYAWRLEQEEALRRERGDPAAGMTPEQVVRFVDGYFPGYELYTDGVRHGVLPGRPGCQLRMVVGRDRKVKDVIRI</sequence>
<evidence type="ECO:0000256" key="2">
    <source>
        <dbReference type="ARBA" id="ARBA00004496"/>
    </source>
</evidence>
<dbReference type="FunFam" id="3.40.50.300:FF:001691">
    <property type="entry name" value="Probable ATP-dependent kinase TDA10"/>
    <property type="match status" value="1"/>
</dbReference>
<dbReference type="SUPFAM" id="SSF52540">
    <property type="entry name" value="P-loop containing nucleoside triphosphate hydrolases"/>
    <property type="match status" value="1"/>
</dbReference>
<protein>
    <submittedName>
        <fullName evidence="14">Signal recognition particle, SRP54 subunit, GTPase</fullName>
    </submittedName>
</protein>
<evidence type="ECO:0000256" key="11">
    <source>
        <dbReference type="SAM" id="MobiDB-lite"/>
    </source>
</evidence>
<dbReference type="Proteomes" id="UP000078240">
    <property type="component" value="Unassembled WGS sequence"/>
</dbReference>
<dbReference type="GO" id="GO:0006614">
    <property type="term" value="P:SRP-dependent cotranslational protein targeting to membrane"/>
    <property type="evidence" value="ECO:0007669"/>
    <property type="project" value="InterPro"/>
</dbReference>
<dbReference type="Gene3D" id="3.40.50.300">
    <property type="entry name" value="P-loop containing nucleotide triphosphate hydrolases"/>
    <property type="match status" value="1"/>
</dbReference>
<evidence type="ECO:0000256" key="3">
    <source>
        <dbReference type="ARBA" id="ARBA00022490"/>
    </source>
</evidence>
<proteinExistence type="inferred from homology"/>
<feature type="region of interest" description="Disordered" evidence="11">
    <location>
        <begin position="32"/>
        <end position="52"/>
    </location>
</feature>
<dbReference type="AlphaFoldDB" id="A0A179HYZ8"/>
<dbReference type="GO" id="GO:0016301">
    <property type="term" value="F:kinase activity"/>
    <property type="evidence" value="ECO:0007669"/>
    <property type="project" value="UniProtKB-KW"/>
</dbReference>
<evidence type="ECO:0000256" key="5">
    <source>
        <dbReference type="ARBA" id="ARBA00022741"/>
    </source>
</evidence>
<dbReference type="OrthoDB" id="347435at2759"/>
<dbReference type="GO" id="GO:0005525">
    <property type="term" value="F:GTP binding"/>
    <property type="evidence" value="ECO:0007669"/>
    <property type="project" value="UniProtKB-KW"/>
</dbReference>
<dbReference type="OMA" id="FWRSLHP"/>
<evidence type="ECO:0000256" key="1">
    <source>
        <dbReference type="ARBA" id="ARBA00004123"/>
    </source>
</evidence>
<evidence type="ECO:0000256" key="8">
    <source>
        <dbReference type="ARBA" id="ARBA00023134"/>
    </source>
</evidence>
<evidence type="ECO:0000313" key="13">
    <source>
        <dbReference type="EMBL" id="OAQ86744.1"/>
    </source>
</evidence>
<dbReference type="EMBL" id="LSBH01000001">
    <property type="protein sequence ID" value="OAQ86744.1"/>
    <property type="molecule type" value="Genomic_DNA"/>
</dbReference>
<feature type="region of interest" description="Disordered" evidence="11">
    <location>
        <begin position="146"/>
        <end position="192"/>
    </location>
</feature>
<dbReference type="GeneID" id="28882951"/>
<evidence type="ECO:0000256" key="6">
    <source>
        <dbReference type="ARBA" id="ARBA00022777"/>
    </source>
</evidence>
<keyword evidence="9" id="KW-0539">Nucleus</keyword>
<dbReference type="Proteomes" id="UP000078340">
    <property type="component" value="Unassembled WGS sequence"/>
</dbReference>
<comment type="caution">
    <text evidence="14">The sequence shown here is derived from an EMBL/GenBank/DDBJ whole genome shotgun (WGS) entry which is preliminary data.</text>
</comment>
<gene>
    <name evidence="13" type="ORF">VFPBJ_00784</name>
    <name evidence="14" type="ORF">VFPFJ_00817</name>
</gene>
<evidence type="ECO:0000256" key="7">
    <source>
        <dbReference type="ARBA" id="ARBA00022840"/>
    </source>
</evidence>
<evidence type="ECO:0000313" key="14">
    <source>
        <dbReference type="EMBL" id="OAQ94708.1"/>
    </source>
</evidence>
<dbReference type="GO" id="GO:0005634">
    <property type="term" value="C:nucleus"/>
    <property type="evidence" value="ECO:0007669"/>
    <property type="project" value="UniProtKB-SubCell"/>
</dbReference>
<accession>A0A179HYZ8</accession>
<evidence type="ECO:0000313" key="15">
    <source>
        <dbReference type="Proteomes" id="UP000078340"/>
    </source>
</evidence>
<dbReference type="Pfam" id="PF00448">
    <property type="entry name" value="SRP54"/>
    <property type="match status" value="1"/>
</dbReference>
<dbReference type="KEGG" id="plj:28882951"/>
<dbReference type="InterPro" id="IPR000897">
    <property type="entry name" value="SRP54_GTPase_dom"/>
</dbReference>
<keyword evidence="6" id="KW-0418">Kinase</keyword>
<keyword evidence="4" id="KW-0808">Transferase</keyword>
<organism evidence="14 15">
    <name type="scientific">Purpureocillium lilacinum</name>
    <name type="common">Paecilomyces lilacinus</name>
    <dbReference type="NCBI Taxonomy" id="33203"/>
    <lineage>
        <taxon>Eukaryota</taxon>
        <taxon>Fungi</taxon>
        <taxon>Dikarya</taxon>
        <taxon>Ascomycota</taxon>
        <taxon>Pezizomycotina</taxon>
        <taxon>Sordariomycetes</taxon>
        <taxon>Hypocreomycetidae</taxon>
        <taxon>Hypocreales</taxon>
        <taxon>Ophiocordycipitaceae</taxon>
        <taxon>Purpureocillium</taxon>
    </lineage>
</organism>
<keyword evidence="5" id="KW-0547">Nucleotide-binding</keyword>
<evidence type="ECO:0000256" key="10">
    <source>
        <dbReference type="ARBA" id="ARBA00061312"/>
    </source>
</evidence>
<name>A0A179HYZ8_PURLI</name>
<evidence type="ECO:0000256" key="9">
    <source>
        <dbReference type="ARBA" id="ARBA00023242"/>
    </source>
</evidence>
<comment type="similarity">
    <text evidence="10">Belongs to the GLYK kinase family.</text>
</comment>
<dbReference type="InterPro" id="IPR027417">
    <property type="entry name" value="P-loop_NTPase"/>
</dbReference>
<feature type="domain" description="SRP54-type proteins GTP-binding" evidence="12">
    <location>
        <begin position="57"/>
        <end position="101"/>
    </location>
</feature>
<dbReference type="GO" id="GO:0005737">
    <property type="term" value="C:cytoplasm"/>
    <property type="evidence" value="ECO:0007669"/>
    <property type="project" value="UniProtKB-SubCell"/>
</dbReference>
<keyword evidence="3" id="KW-0963">Cytoplasm</keyword>
<evidence type="ECO:0000256" key="4">
    <source>
        <dbReference type="ARBA" id="ARBA00022679"/>
    </source>
</evidence>
<comment type="subcellular location">
    <subcellularLocation>
        <location evidence="2">Cytoplasm</location>
    </subcellularLocation>
    <subcellularLocation>
        <location evidence="1">Nucleus</location>
    </subcellularLocation>
</comment>
<dbReference type="GO" id="GO:0005524">
    <property type="term" value="F:ATP binding"/>
    <property type="evidence" value="ECO:0007669"/>
    <property type="project" value="UniProtKB-KW"/>
</dbReference>
<dbReference type="STRING" id="33203.A0A179HYZ8"/>
<reference evidence="14 15" key="1">
    <citation type="submission" date="2016-02" db="EMBL/GenBank/DDBJ databases">
        <title>Biosynthesis of antibiotic leucinostatins and their inhibition on Phytophthora in bio-control Purpureocillium lilacinum.</title>
        <authorList>
            <person name="Wang G."/>
            <person name="Liu Z."/>
            <person name="Lin R."/>
            <person name="Li E."/>
            <person name="Mao Z."/>
            <person name="Ling J."/>
            <person name="Yin W."/>
            <person name="Xie B."/>
        </authorList>
    </citation>
    <scope>NUCLEOTIDE SEQUENCE [LARGE SCALE GENOMIC DNA]</scope>
    <source>
        <strain evidence="13">PLBJ-1</strain>
        <strain evidence="14">PLFJ-1</strain>
    </source>
</reference>
<dbReference type="PANTHER" id="PTHR10285">
    <property type="entry name" value="URIDINE KINASE"/>
    <property type="match status" value="1"/>
</dbReference>
<feature type="compositionally biased region" description="Pro residues" evidence="11">
    <location>
        <begin position="175"/>
        <end position="190"/>
    </location>
</feature>
<dbReference type="EMBL" id="LSBI01000001">
    <property type="protein sequence ID" value="OAQ94708.1"/>
    <property type="molecule type" value="Genomic_DNA"/>
</dbReference>
<keyword evidence="7" id="KW-0067">ATP-binding</keyword>
<evidence type="ECO:0000259" key="12">
    <source>
        <dbReference type="Pfam" id="PF00448"/>
    </source>
</evidence>
<keyword evidence="8" id="KW-0342">GTP-binding</keyword>